<reference evidence="12 13" key="1">
    <citation type="submission" date="2021-06" db="EMBL/GenBank/DDBJ databases">
        <authorList>
            <person name="Sun Q."/>
            <person name="Li D."/>
        </authorList>
    </citation>
    <scope>NUCLEOTIDE SEQUENCE [LARGE SCALE GENOMIC DNA]</scope>
    <source>
        <strain evidence="12 13">MSJ-11</strain>
    </source>
</reference>
<keyword evidence="8" id="KW-0143">Chaperone</keyword>
<dbReference type="NCBIfam" id="TIGR03592">
    <property type="entry name" value="yidC_oxa1_cterm"/>
    <property type="match status" value="1"/>
</dbReference>
<gene>
    <name evidence="12" type="primary">yidC</name>
    <name evidence="12" type="ORF">KQI86_19040</name>
</gene>
<accession>A0ABS6EPU1</accession>
<evidence type="ECO:0000313" key="13">
    <source>
        <dbReference type="Proteomes" id="UP000726170"/>
    </source>
</evidence>
<evidence type="ECO:0000256" key="6">
    <source>
        <dbReference type="ARBA" id="ARBA00022989"/>
    </source>
</evidence>
<keyword evidence="3" id="KW-1003">Cell membrane</keyword>
<evidence type="ECO:0000256" key="3">
    <source>
        <dbReference type="ARBA" id="ARBA00022475"/>
    </source>
</evidence>
<evidence type="ECO:0000256" key="2">
    <source>
        <dbReference type="ARBA" id="ARBA00022448"/>
    </source>
</evidence>
<dbReference type="InterPro" id="IPR047196">
    <property type="entry name" value="YidC_ALB_C"/>
</dbReference>
<dbReference type="InterPro" id="IPR001708">
    <property type="entry name" value="YidC/ALB3/OXA1/COX18"/>
</dbReference>
<comment type="caution">
    <text evidence="12">The sequence shown here is derived from an EMBL/GenBank/DDBJ whole genome shotgun (WGS) entry which is preliminary data.</text>
</comment>
<evidence type="ECO:0000256" key="10">
    <source>
        <dbReference type="SAM" id="Phobius"/>
    </source>
</evidence>
<evidence type="ECO:0000256" key="8">
    <source>
        <dbReference type="ARBA" id="ARBA00023186"/>
    </source>
</evidence>
<dbReference type="InterPro" id="IPR028055">
    <property type="entry name" value="YidC/Oxa/ALB_C"/>
</dbReference>
<evidence type="ECO:0000256" key="5">
    <source>
        <dbReference type="ARBA" id="ARBA00022927"/>
    </source>
</evidence>
<keyword evidence="4 9" id="KW-0812">Transmembrane</keyword>
<evidence type="ECO:0000313" key="12">
    <source>
        <dbReference type="EMBL" id="MBU5486400.1"/>
    </source>
</evidence>
<keyword evidence="5" id="KW-0653">Protein transport</keyword>
<feature type="transmembrane region" description="Helical" evidence="10">
    <location>
        <begin position="29"/>
        <end position="51"/>
    </location>
</feature>
<keyword evidence="13" id="KW-1185">Reference proteome</keyword>
<comment type="subcellular location">
    <subcellularLocation>
        <location evidence="1">Cell membrane</location>
        <topology evidence="1">Multi-pass membrane protein</topology>
    </subcellularLocation>
    <subcellularLocation>
        <location evidence="9">Membrane</location>
        <topology evidence="9">Multi-pass membrane protein</topology>
    </subcellularLocation>
</comment>
<feature type="transmembrane region" description="Helical" evidence="10">
    <location>
        <begin position="94"/>
        <end position="117"/>
    </location>
</feature>
<proteinExistence type="inferred from homology"/>
<keyword evidence="2" id="KW-0813">Transport</keyword>
<evidence type="ECO:0000256" key="9">
    <source>
        <dbReference type="RuleBase" id="RU003945"/>
    </source>
</evidence>
<organism evidence="12 13">
    <name type="scientific">Clostridium mobile</name>
    <dbReference type="NCBI Taxonomy" id="2841512"/>
    <lineage>
        <taxon>Bacteria</taxon>
        <taxon>Bacillati</taxon>
        <taxon>Bacillota</taxon>
        <taxon>Clostridia</taxon>
        <taxon>Eubacteriales</taxon>
        <taxon>Clostridiaceae</taxon>
        <taxon>Clostridium</taxon>
    </lineage>
</organism>
<dbReference type="Pfam" id="PF02096">
    <property type="entry name" value="60KD_IMP"/>
    <property type="match status" value="1"/>
</dbReference>
<dbReference type="PANTHER" id="PTHR12428">
    <property type="entry name" value="OXA1"/>
    <property type="match status" value="1"/>
</dbReference>
<comment type="similarity">
    <text evidence="9">Belongs to the OXA1/ALB3/YidC family.</text>
</comment>
<feature type="domain" description="Membrane insertase YidC/Oxa/ALB C-terminal" evidence="11">
    <location>
        <begin position="31"/>
        <end position="210"/>
    </location>
</feature>
<dbReference type="Proteomes" id="UP000726170">
    <property type="component" value="Unassembled WGS sequence"/>
</dbReference>
<evidence type="ECO:0000256" key="1">
    <source>
        <dbReference type="ARBA" id="ARBA00004651"/>
    </source>
</evidence>
<keyword evidence="7 10" id="KW-0472">Membrane</keyword>
<dbReference type="CDD" id="cd20070">
    <property type="entry name" value="5TM_YidC_Alb3"/>
    <property type="match status" value="1"/>
</dbReference>
<feature type="transmembrane region" description="Helical" evidence="10">
    <location>
        <begin position="177"/>
        <end position="196"/>
    </location>
</feature>
<dbReference type="PANTHER" id="PTHR12428:SF65">
    <property type="entry name" value="CYTOCHROME C OXIDASE ASSEMBLY PROTEIN COX18, MITOCHONDRIAL"/>
    <property type="match status" value="1"/>
</dbReference>
<keyword evidence="6 10" id="KW-1133">Transmembrane helix</keyword>
<evidence type="ECO:0000256" key="4">
    <source>
        <dbReference type="ARBA" id="ARBA00022692"/>
    </source>
</evidence>
<dbReference type="EMBL" id="JAHLQF010000005">
    <property type="protein sequence ID" value="MBU5486400.1"/>
    <property type="molecule type" value="Genomic_DNA"/>
</dbReference>
<evidence type="ECO:0000259" key="11">
    <source>
        <dbReference type="Pfam" id="PF02096"/>
    </source>
</evidence>
<dbReference type="RefSeq" id="WP_216441002.1">
    <property type="nucleotide sequence ID" value="NZ_JAHLQF010000005.1"/>
</dbReference>
<name>A0ABS6EPU1_9CLOT</name>
<evidence type="ECO:0000256" key="7">
    <source>
        <dbReference type="ARBA" id="ARBA00023136"/>
    </source>
</evidence>
<protein>
    <submittedName>
        <fullName evidence="12">Membrane protein insertase YidC</fullName>
    </submittedName>
</protein>
<sequence length="221" mass="25092">MTTYLNNFLVECFVFIHNLVNSVITNPNFSYGLAIILFTLIIKLLLMPLNVKSIRSSIRMNKMQPEMKKIQDKYKNDPQRAQQEIMKMYKDKGVSPFGGCLPLLLQWPILIALYYVFNNIQGINGVSFLWIKDLSKPDIVLAVLSGATQYYSGLIMNPPGDNPQAKQASTMNLSMSLMMIFITFRIKAALGLYWVASNIIQTAQSVITKKLEEKHMAEKDA</sequence>